<keyword evidence="1" id="KW-0677">Repeat</keyword>
<reference evidence="6" key="3">
    <citation type="submission" date="2019-08" db="EMBL/GenBank/DDBJ databases">
        <authorList>
            <consortium name="Photinus pyralis genome working group"/>
            <person name="Fallon T.R."/>
            <person name="Sander Lower S.E."/>
            <person name="Weng J.-K."/>
        </authorList>
    </citation>
    <scope>NUCLEOTIDE SEQUENCE</scope>
    <source>
        <strain evidence="6">1611_PpyrPB1</strain>
        <tissue evidence="6">Whole body</tissue>
    </source>
</reference>
<keyword evidence="7" id="KW-1185">Reference proteome</keyword>
<accession>A0A1Y1KRD0</accession>
<dbReference type="PROSITE" id="PS50088">
    <property type="entry name" value="ANK_REPEAT"/>
    <property type="match status" value="3"/>
</dbReference>
<feature type="signal peptide" evidence="4">
    <location>
        <begin position="1"/>
        <end position="19"/>
    </location>
</feature>
<dbReference type="Gene3D" id="1.25.40.20">
    <property type="entry name" value="Ankyrin repeat-containing domain"/>
    <property type="match status" value="2"/>
</dbReference>
<keyword evidence="2 3" id="KW-0040">ANK repeat</keyword>
<dbReference type="InParanoid" id="A0A1Y1KRD0"/>
<dbReference type="EMBL" id="GEZM01075803">
    <property type="protein sequence ID" value="JAV63953.1"/>
    <property type="molecule type" value="Transcribed_RNA"/>
</dbReference>
<name>A0A1Y1KRD0_PHOPY</name>
<dbReference type="InterPro" id="IPR002110">
    <property type="entry name" value="Ankyrin_rpt"/>
</dbReference>
<evidence type="ECO:0000313" key="7">
    <source>
        <dbReference type="Proteomes" id="UP000327044"/>
    </source>
</evidence>
<evidence type="ECO:0000256" key="3">
    <source>
        <dbReference type="PROSITE-ProRule" id="PRU00023"/>
    </source>
</evidence>
<feature type="chain" id="PRO_5036029770" evidence="4">
    <location>
        <begin position="20"/>
        <end position="169"/>
    </location>
</feature>
<proteinExistence type="predicted"/>
<evidence type="ECO:0000256" key="2">
    <source>
        <dbReference type="ARBA" id="ARBA00023043"/>
    </source>
</evidence>
<feature type="repeat" description="ANK" evidence="3">
    <location>
        <begin position="33"/>
        <end position="65"/>
    </location>
</feature>
<dbReference type="EMBL" id="VVIM01000009">
    <property type="protein sequence ID" value="KAB0793743.1"/>
    <property type="molecule type" value="Genomic_DNA"/>
</dbReference>
<evidence type="ECO:0000313" key="6">
    <source>
        <dbReference type="EMBL" id="KAB0793743.1"/>
    </source>
</evidence>
<dbReference type="InterPro" id="IPR036770">
    <property type="entry name" value="Ankyrin_rpt-contain_sf"/>
</dbReference>
<dbReference type="SUPFAM" id="SSF48403">
    <property type="entry name" value="Ankyrin repeat"/>
    <property type="match status" value="1"/>
</dbReference>
<keyword evidence="4" id="KW-0732">Signal</keyword>
<protein>
    <submittedName>
        <fullName evidence="5">Uncharacterized protein</fullName>
    </submittedName>
</protein>
<evidence type="ECO:0000256" key="1">
    <source>
        <dbReference type="ARBA" id="ARBA00022737"/>
    </source>
</evidence>
<dbReference type="PRINTS" id="PR01415">
    <property type="entry name" value="ANKYRIN"/>
</dbReference>
<reference evidence="5" key="1">
    <citation type="journal article" date="2016" name="Sci. Rep.">
        <title>Molecular characterization of firefly nuptial gifts: a multi-omics approach sheds light on postcopulatory sexual selection.</title>
        <authorList>
            <person name="Al-Wathiqui N."/>
            <person name="Fallon T.R."/>
            <person name="South A."/>
            <person name="Weng J.K."/>
            <person name="Lewis S.M."/>
        </authorList>
    </citation>
    <scope>NUCLEOTIDE SEQUENCE</scope>
</reference>
<dbReference type="Pfam" id="PF12796">
    <property type="entry name" value="Ank_2"/>
    <property type="match status" value="1"/>
</dbReference>
<evidence type="ECO:0000256" key="4">
    <source>
        <dbReference type="SAM" id="SignalP"/>
    </source>
</evidence>
<dbReference type="PANTHER" id="PTHR24171">
    <property type="entry name" value="ANKYRIN REPEAT DOMAIN-CONTAINING PROTEIN 39-RELATED"/>
    <property type="match status" value="1"/>
</dbReference>
<sequence>MRTVLAVVLAILCTTGTAAAVDKRNHLTIGDVNGDTPLHLTVRLNDLNLTRLLLIAGADINAKNNAGIAPLHMAIYKSNVEMVKLLLEHGANVDAQTNRGNSPLHEAVAKKDVGIVTTLLKSGASLDIQNEAGNTPLLVTLQNGLQDIAQILITHSSSKVPLNFKVNAY</sequence>
<feature type="repeat" description="ANK" evidence="3">
    <location>
        <begin position="99"/>
        <end position="131"/>
    </location>
</feature>
<dbReference type="PROSITE" id="PS50297">
    <property type="entry name" value="ANK_REP_REGION"/>
    <property type="match status" value="3"/>
</dbReference>
<dbReference type="OrthoDB" id="194358at2759"/>
<dbReference type="AlphaFoldDB" id="A0A1Y1KRD0"/>
<feature type="repeat" description="ANK" evidence="3">
    <location>
        <begin position="66"/>
        <end position="98"/>
    </location>
</feature>
<evidence type="ECO:0000313" key="5">
    <source>
        <dbReference type="EMBL" id="JAV63953.1"/>
    </source>
</evidence>
<gene>
    <name evidence="6" type="ORF">PPYR_13363</name>
</gene>
<dbReference type="SMART" id="SM00248">
    <property type="entry name" value="ANK"/>
    <property type="match status" value="4"/>
</dbReference>
<dbReference type="Proteomes" id="UP000327044">
    <property type="component" value="Unassembled WGS sequence"/>
</dbReference>
<organism evidence="5">
    <name type="scientific">Photinus pyralis</name>
    <name type="common">Common eastern firefly</name>
    <name type="synonym">Lampyris pyralis</name>
    <dbReference type="NCBI Taxonomy" id="7054"/>
    <lineage>
        <taxon>Eukaryota</taxon>
        <taxon>Metazoa</taxon>
        <taxon>Ecdysozoa</taxon>
        <taxon>Arthropoda</taxon>
        <taxon>Hexapoda</taxon>
        <taxon>Insecta</taxon>
        <taxon>Pterygota</taxon>
        <taxon>Neoptera</taxon>
        <taxon>Endopterygota</taxon>
        <taxon>Coleoptera</taxon>
        <taxon>Polyphaga</taxon>
        <taxon>Elateriformia</taxon>
        <taxon>Elateroidea</taxon>
        <taxon>Lampyridae</taxon>
        <taxon>Lampyrinae</taxon>
        <taxon>Photinus</taxon>
    </lineage>
</organism>
<reference evidence="6 7" key="2">
    <citation type="journal article" date="2018" name="Elife">
        <title>Firefly genomes illuminate parallel origins of bioluminescence in beetles.</title>
        <authorList>
            <person name="Fallon T.R."/>
            <person name="Lower S.E."/>
            <person name="Chang C.H."/>
            <person name="Bessho-Uehara M."/>
            <person name="Martin G.J."/>
            <person name="Bewick A.J."/>
            <person name="Behringer M."/>
            <person name="Debat H.J."/>
            <person name="Wong I."/>
            <person name="Day J.C."/>
            <person name="Suvorov A."/>
            <person name="Silva C.J."/>
            <person name="Stanger-Hall K.F."/>
            <person name="Hall D.W."/>
            <person name="Schmitz R.J."/>
            <person name="Nelson D.R."/>
            <person name="Lewis S.M."/>
            <person name="Shigenobu S."/>
            <person name="Bybee S.M."/>
            <person name="Larracuente A.M."/>
            <person name="Oba Y."/>
            <person name="Weng J.K."/>
        </authorList>
    </citation>
    <scope>NUCLEOTIDE SEQUENCE [LARGE SCALE GENOMIC DNA]</scope>
    <source>
        <strain evidence="6">1611_PpyrPB1</strain>
        <tissue evidence="6">Whole body</tissue>
    </source>
</reference>